<gene>
    <name evidence="5" type="ORF">SAMN05421875_11335</name>
</gene>
<dbReference type="PROSITE" id="PS50893">
    <property type="entry name" value="ABC_TRANSPORTER_2"/>
    <property type="match status" value="1"/>
</dbReference>
<organism evidence="5 6">
    <name type="scientific">Acidovorax soli</name>
    <dbReference type="NCBI Taxonomy" id="592050"/>
    <lineage>
        <taxon>Bacteria</taxon>
        <taxon>Pseudomonadati</taxon>
        <taxon>Pseudomonadota</taxon>
        <taxon>Betaproteobacteria</taxon>
        <taxon>Burkholderiales</taxon>
        <taxon>Comamonadaceae</taxon>
        <taxon>Acidovorax</taxon>
    </lineage>
</organism>
<name>A0A1H4B908_9BURK</name>
<dbReference type="PANTHER" id="PTHR42939">
    <property type="entry name" value="ABC TRANSPORTER ATP-BINDING PROTEIN ALBC-RELATED"/>
    <property type="match status" value="1"/>
</dbReference>
<dbReference type="GeneID" id="34232422"/>
<dbReference type="EMBL" id="FNQJ01000013">
    <property type="protein sequence ID" value="SEA44312.1"/>
    <property type="molecule type" value="Genomic_DNA"/>
</dbReference>
<dbReference type="GO" id="GO:0005524">
    <property type="term" value="F:ATP binding"/>
    <property type="evidence" value="ECO:0007669"/>
    <property type="project" value="UniProtKB-KW"/>
</dbReference>
<sequence length="210" mass="22311">MTHSPLVLQVQGLSFGYPHRALLANVHATLSPGLTLVRGDESCGKTTLLRLLAGELAPQAGRLVLAGLDRQTAPDAYRAQVFWADPRSDALNELTARGWYARLLQQHAAWDAAALEAHIAGFLLQPHLDKPLYALSAGSRRKVLMAGAFASGALLTLIDEPVAGLDKPSVAYLTQVLARLAAQTTRIVVVAHHEGLAGVPWGLVVDLPAA</sequence>
<accession>A0A1H4B908</accession>
<protein>
    <submittedName>
        <fullName evidence="5">ABC transporter</fullName>
    </submittedName>
</protein>
<dbReference type="SUPFAM" id="SSF52540">
    <property type="entry name" value="P-loop containing nucleoside triphosphate hydrolases"/>
    <property type="match status" value="1"/>
</dbReference>
<reference evidence="6" key="1">
    <citation type="submission" date="2016-10" db="EMBL/GenBank/DDBJ databases">
        <authorList>
            <person name="Varghese N."/>
            <person name="Submissions S."/>
        </authorList>
    </citation>
    <scope>NUCLEOTIDE SEQUENCE [LARGE SCALE GENOMIC DNA]</scope>
    <source>
        <strain evidence="6">DSM 25157</strain>
    </source>
</reference>
<evidence type="ECO:0000313" key="6">
    <source>
        <dbReference type="Proteomes" id="UP000199002"/>
    </source>
</evidence>
<keyword evidence="3" id="KW-0067">ATP-binding</keyword>
<dbReference type="InterPro" id="IPR003439">
    <property type="entry name" value="ABC_transporter-like_ATP-bd"/>
</dbReference>
<dbReference type="InterPro" id="IPR051782">
    <property type="entry name" value="ABC_Transporter_VariousFunc"/>
</dbReference>
<dbReference type="PANTHER" id="PTHR42939:SF1">
    <property type="entry name" value="ABC TRANSPORTER ATP-BINDING PROTEIN ALBC-RELATED"/>
    <property type="match status" value="1"/>
</dbReference>
<evidence type="ECO:0000256" key="3">
    <source>
        <dbReference type="ARBA" id="ARBA00022840"/>
    </source>
</evidence>
<dbReference type="InterPro" id="IPR027417">
    <property type="entry name" value="P-loop_NTPase"/>
</dbReference>
<dbReference type="AlphaFoldDB" id="A0A1H4B908"/>
<evidence type="ECO:0000259" key="4">
    <source>
        <dbReference type="PROSITE" id="PS50893"/>
    </source>
</evidence>
<dbReference type="Gene3D" id="3.40.50.300">
    <property type="entry name" value="P-loop containing nucleotide triphosphate hydrolases"/>
    <property type="match status" value="1"/>
</dbReference>
<feature type="domain" description="ABC transporter" evidence="4">
    <location>
        <begin position="8"/>
        <end position="209"/>
    </location>
</feature>
<keyword evidence="6" id="KW-1185">Reference proteome</keyword>
<evidence type="ECO:0000256" key="2">
    <source>
        <dbReference type="ARBA" id="ARBA00022741"/>
    </source>
</evidence>
<dbReference type="Proteomes" id="UP000199002">
    <property type="component" value="Unassembled WGS sequence"/>
</dbReference>
<keyword evidence="1" id="KW-0813">Transport</keyword>
<dbReference type="STRING" id="592050.SAMN05421875_11335"/>
<proteinExistence type="predicted"/>
<keyword evidence="2" id="KW-0547">Nucleotide-binding</keyword>
<dbReference type="Pfam" id="PF00005">
    <property type="entry name" value="ABC_tran"/>
    <property type="match status" value="1"/>
</dbReference>
<evidence type="ECO:0000256" key="1">
    <source>
        <dbReference type="ARBA" id="ARBA00022448"/>
    </source>
</evidence>
<evidence type="ECO:0000313" key="5">
    <source>
        <dbReference type="EMBL" id="SEA44312.1"/>
    </source>
</evidence>
<dbReference type="RefSeq" id="WP_092698327.1">
    <property type="nucleotide sequence ID" value="NZ_CAXIQL010000009.1"/>
</dbReference>
<dbReference type="GO" id="GO:0016887">
    <property type="term" value="F:ATP hydrolysis activity"/>
    <property type="evidence" value="ECO:0007669"/>
    <property type="project" value="InterPro"/>
</dbReference>